<feature type="domain" description="PAS" evidence="3">
    <location>
        <begin position="1"/>
        <end position="58"/>
    </location>
</feature>
<organism evidence="7 8">
    <name type="scientific">Pseudomonas frederiksbergensis</name>
    <dbReference type="NCBI Taxonomy" id="104087"/>
    <lineage>
        <taxon>Bacteria</taxon>
        <taxon>Pseudomonadati</taxon>
        <taxon>Pseudomonadota</taxon>
        <taxon>Gammaproteobacteria</taxon>
        <taxon>Pseudomonadales</taxon>
        <taxon>Pseudomonadaceae</taxon>
        <taxon>Pseudomonas</taxon>
    </lineage>
</organism>
<proteinExistence type="predicted"/>
<dbReference type="CDD" id="cd00130">
    <property type="entry name" value="PAS"/>
    <property type="match status" value="1"/>
</dbReference>
<reference evidence="7 8" key="1">
    <citation type="submission" date="2017-09" db="EMBL/GenBank/DDBJ databases">
        <title>Complete Genome sequence of Lysobacter capsici KNU-15.</title>
        <authorList>
            <person name="Kim M.-C."/>
            <person name="Yi H."/>
            <person name="Lee D.-W."/>
            <person name="Shin J.-H."/>
        </authorList>
    </citation>
    <scope>NUCLEOTIDE SEQUENCE [LARGE SCALE GENOMIC DNA]</scope>
    <source>
        <strain evidence="7 8">KNU-15</strain>
    </source>
</reference>
<dbReference type="SMART" id="SM00091">
    <property type="entry name" value="PAS"/>
    <property type="match status" value="1"/>
</dbReference>
<comment type="cofactor">
    <cofactor evidence="1">
        <name>Mg(2+)</name>
        <dbReference type="ChEBI" id="CHEBI:18420"/>
    </cofactor>
</comment>
<protein>
    <submittedName>
        <fullName evidence="7">GGDEF domain-containing protein</fullName>
    </submittedName>
</protein>
<evidence type="ECO:0000259" key="5">
    <source>
        <dbReference type="PROSITE" id="PS50883"/>
    </source>
</evidence>
<gene>
    <name evidence="7" type="ORF">CNN82_09970</name>
</gene>
<dbReference type="InterPro" id="IPR052155">
    <property type="entry name" value="Biofilm_reg_signaling"/>
</dbReference>
<dbReference type="InterPro" id="IPR000014">
    <property type="entry name" value="PAS"/>
</dbReference>
<dbReference type="InterPro" id="IPR035919">
    <property type="entry name" value="EAL_sf"/>
</dbReference>
<dbReference type="SUPFAM" id="SSF141868">
    <property type="entry name" value="EAL domain-like"/>
    <property type="match status" value="1"/>
</dbReference>
<dbReference type="FunFam" id="3.30.70.270:FF:000001">
    <property type="entry name" value="Diguanylate cyclase domain protein"/>
    <property type="match status" value="1"/>
</dbReference>
<dbReference type="GO" id="GO:0003824">
    <property type="term" value="F:catalytic activity"/>
    <property type="evidence" value="ECO:0007669"/>
    <property type="project" value="UniProtKB-ARBA"/>
</dbReference>
<dbReference type="SMART" id="SM00052">
    <property type="entry name" value="EAL"/>
    <property type="match status" value="1"/>
</dbReference>
<dbReference type="InterPro" id="IPR000160">
    <property type="entry name" value="GGDEF_dom"/>
</dbReference>
<accession>A0AB33ECA7</accession>
<evidence type="ECO:0000259" key="6">
    <source>
        <dbReference type="PROSITE" id="PS50887"/>
    </source>
</evidence>
<comment type="subcellular location">
    <subcellularLocation>
        <location evidence="2">Cell inner membrane</location>
    </subcellularLocation>
</comment>
<dbReference type="NCBIfam" id="TIGR00254">
    <property type="entry name" value="GGDEF"/>
    <property type="match status" value="1"/>
</dbReference>
<dbReference type="SMART" id="SM00086">
    <property type="entry name" value="PAC"/>
    <property type="match status" value="1"/>
</dbReference>
<feature type="domain" description="PAC" evidence="4">
    <location>
        <begin position="73"/>
        <end position="126"/>
    </location>
</feature>
<dbReference type="InterPro" id="IPR001633">
    <property type="entry name" value="EAL_dom"/>
</dbReference>
<dbReference type="AlphaFoldDB" id="A0AB33ECA7"/>
<dbReference type="PANTHER" id="PTHR44757:SF2">
    <property type="entry name" value="BIOFILM ARCHITECTURE MAINTENANCE PROTEIN MBAA"/>
    <property type="match status" value="1"/>
</dbReference>
<dbReference type="Pfam" id="PF00563">
    <property type="entry name" value="EAL"/>
    <property type="match status" value="1"/>
</dbReference>
<dbReference type="Gene3D" id="3.30.450.20">
    <property type="entry name" value="PAS domain"/>
    <property type="match status" value="1"/>
</dbReference>
<dbReference type="InterPro" id="IPR000700">
    <property type="entry name" value="PAS-assoc_C"/>
</dbReference>
<evidence type="ECO:0000256" key="2">
    <source>
        <dbReference type="ARBA" id="ARBA00004533"/>
    </source>
</evidence>
<dbReference type="EMBL" id="CP023466">
    <property type="protein sequence ID" value="ATE76731.1"/>
    <property type="molecule type" value="Genomic_DNA"/>
</dbReference>
<name>A0AB33ECA7_9PSED</name>
<evidence type="ECO:0000259" key="4">
    <source>
        <dbReference type="PROSITE" id="PS50113"/>
    </source>
</evidence>
<dbReference type="PROSITE" id="PS50883">
    <property type="entry name" value="EAL"/>
    <property type="match status" value="1"/>
</dbReference>
<dbReference type="Gene3D" id="3.20.20.450">
    <property type="entry name" value="EAL domain"/>
    <property type="match status" value="1"/>
</dbReference>
<dbReference type="RefSeq" id="WP_019579889.1">
    <property type="nucleotide sequence ID" value="NZ_CP023466.1"/>
</dbReference>
<feature type="domain" description="EAL" evidence="5">
    <location>
        <begin position="300"/>
        <end position="554"/>
    </location>
</feature>
<dbReference type="PROSITE" id="PS50112">
    <property type="entry name" value="PAS"/>
    <property type="match status" value="1"/>
</dbReference>
<dbReference type="Gene3D" id="3.30.70.270">
    <property type="match status" value="1"/>
</dbReference>
<dbReference type="CDD" id="cd01949">
    <property type="entry name" value="GGDEF"/>
    <property type="match status" value="1"/>
</dbReference>
<dbReference type="Pfam" id="PF13426">
    <property type="entry name" value="PAS_9"/>
    <property type="match status" value="1"/>
</dbReference>
<dbReference type="InterPro" id="IPR029787">
    <property type="entry name" value="Nucleotide_cyclase"/>
</dbReference>
<dbReference type="SUPFAM" id="SSF55073">
    <property type="entry name" value="Nucleotide cyclase"/>
    <property type="match status" value="1"/>
</dbReference>
<sequence>MDEKYRRAVDAAAIFSETDLNGRITYVNDQFCVVSGYSREELLGQNHRLLNSGLHSADFFAAMWRTIALGNIWKGEICNRAKDGRLYWVDSTMVPVLDDTTGLVDRYLSIRFDISEKRQLLQSLQWRVGHDVLTGLPNRAFLSDLLDQALEFSRQENIPLAVCMLDLDGFKAVNDGYGHASGDMLLVEVAKRLRDIVRGEDVVARLAGDEFVLVLRYVRDLPELRAALSRVLGAISAPYTLHGKDINVFASIGVTLFPHDNEDAETLLRHADQAMYVAKQRGRNRFHLFDVSRDQEVKATHQTVERVRQALVAGEFRLHFQPKVNMRRGEVVGFEALLRWQHPQNGMVPPREFLPLVEDTDLIIDIGEWVMDQVLAQLHRWQQAGQGWPISINIAARHFQRADFVDRLRQVLARHAQVAPRMLDLEIVESVAIENIQHVSACLQACQALGVQFSLGDFGTGYSSLSYLKRLRTQTIKIDKSFVRDILNDRDDLALTTAVIGLARAFGRQVIAEGLESLEHGELLLRLGCEVAQGYFIARPMPPSEVPAWVAGFVAPSQWQALDQIA</sequence>
<dbReference type="CDD" id="cd01948">
    <property type="entry name" value="EAL"/>
    <property type="match status" value="1"/>
</dbReference>
<dbReference type="InterPro" id="IPR043128">
    <property type="entry name" value="Rev_trsase/Diguanyl_cyclase"/>
</dbReference>
<dbReference type="InterPro" id="IPR035965">
    <property type="entry name" value="PAS-like_dom_sf"/>
</dbReference>
<dbReference type="InterPro" id="IPR001610">
    <property type="entry name" value="PAC"/>
</dbReference>
<feature type="domain" description="GGDEF" evidence="6">
    <location>
        <begin position="158"/>
        <end position="291"/>
    </location>
</feature>
<evidence type="ECO:0000259" key="3">
    <source>
        <dbReference type="PROSITE" id="PS50112"/>
    </source>
</evidence>
<dbReference type="PROSITE" id="PS50887">
    <property type="entry name" value="GGDEF"/>
    <property type="match status" value="1"/>
</dbReference>
<dbReference type="PANTHER" id="PTHR44757">
    <property type="entry name" value="DIGUANYLATE CYCLASE DGCP"/>
    <property type="match status" value="1"/>
</dbReference>
<dbReference type="NCBIfam" id="TIGR00229">
    <property type="entry name" value="sensory_box"/>
    <property type="match status" value="1"/>
</dbReference>
<evidence type="ECO:0000313" key="8">
    <source>
        <dbReference type="Proteomes" id="UP000218385"/>
    </source>
</evidence>
<evidence type="ECO:0000313" key="7">
    <source>
        <dbReference type="EMBL" id="ATE76731.1"/>
    </source>
</evidence>
<dbReference type="SUPFAM" id="SSF55785">
    <property type="entry name" value="PYP-like sensor domain (PAS domain)"/>
    <property type="match status" value="1"/>
</dbReference>
<evidence type="ECO:0000256" key="1">
    <source>
        <dbReference type="ARBA" id="ARBA00001946"/>
    </source>
</evidence>
<dbReference type="SMART" id="SM00267">
    <property type="entry name" value="GGDEF"/>
    <property type="match status" value="1"/>
</dbReference>
<dbReference type="Proteomes" id="UP000218385">
    <property type="component" value="Chromosome"/>
</dbReference>
<dbReference type="GO" id="GO:0005886">
    <property type="term" value="C:plasma membrane"/>
    <property type="evidence" value="ECO:0007669"/>
    <property type="project" value="UniProtKB-SubCell"/>
</dbReference>
<dbReference type="PROSITE" id="PS50113">
    <property type="entry name" value="PAC"/>
    <property type="match status" value="1"/>
</dbReference>
<dbReference type="Pfam" id="PF00990">
    <property type="entry name" value="GGDEF"/>
    <property type="match status" value="1"/>
</dbReference>